<feature type="compositionally biased region" description="Gly residues" evidence="1">
    <location>
        <begin position="285"/>
        <end position="298"/>
    </location>
</feature>
<dbReference type="SUPFAM" id="SSF57903">
    <property type="entry name" value="FYVE/PHD zinc finger"/>
    <property type="match status" value="1"/>
</dbReference>
<reference evidence="2" key="1">
    <citation type="submission" date="2020-04" db="EMBL/GenBank/DDBJ databases">
        <authorList>
            <person name="Alioto T."/>
            <person name="Alioto T."/>
            <person name="Gomez Garrido J."/>
        </authorList>
    </citation>
    <scope>NUCLEOTIDE SEQUENCE</scope>
    <source>
        <strain evidence="2">A484AB</strain>
    </source>
</reference>
<evidence type="ECO:0000313" key="3">
    <source>
        <dbReference type="Proteomes" id="UP001152795"/>
    </source>
</evidence>
<feature type="compositionally biased region" description="Acidic residues" evidence="1">
    <location>
        <begin position="8"/>
        <end position="20"/>
    </location>
</feature>
<dbReference type="AlphaFoldDB" id="A0A7D9IF95"/>
<feature type="compositionally biased region" description="Gly residues" evidence="1">
    <location>
        <begin position="306"/>
        <end position="322"/>
    </location>
</feature>
<comment type="caution">
    <text evidence="2">The sequence shown here is derived from an EMBL/GenBank/DDBJ whole genome shotgun (WGS) entry which is preliminary data.</text>
</comment>
<feature type="non-terminal residue" evidence="2">
    <location>
        <position position="643"/>
    </location>
</feature>
<dbReference type="InterPro" id="IPR013083">
    <property type="entry name" value="Znf_RING/FYVE/PHD"/>
</dbReference>
<keyword evidence="3" id="KW-1185">Reference proteome</keyword>
<dbReference type="EMBL" id="CACRXK020004929">
    <property type="protein sequence ID" value="CAB4004538.1"/>
    <property type="molecule type" value="Genomic_DNA"/>
</dbReference>
<sequence length="643" mass="69386">MATRDEAMNMDEDMNIDVDDVQTQSSENENDTVEQPARKRYKTAFKQSASDRRLYDRKNLTALDRKLNEWYKLTKCPTVALTLVGGHIQYSGPPQFRPFASDDAVQNVFSSIVLNQSNNDVSGTTSGDFSMIQLPDDWRIFNVFSKRKLVIALVTNNGTRNANWRTRTCPVWWPESIPFGDPNNTKPRLSAEHLHAIIEGYSSFMVSNGHNDAGVGNSGFGVSGGDDGVGRGNDSVGGVRDDAGDDDVGVDGGNADGFGANDGVDGGDNGDGGGNADGFGANDGVDGGDNGDGGGNADGFGANDGVDGGDNGVVDGGDADGGGADGGSAKGVYCDCDNSADGGDNSVGSGGDDGVGGGDDGAAGDLGETSTCGVEMRNVLRYLINDDLDLFLHTITEDEILATMGEDLSEEDKFIASQEVMRTVIDGRYSDDMLRLSHACPLLGYLQVLIMADTLQRRITQHCNAPGMDLYNTEVIPLHIPPNISPIHILWCSLSGGGIRNHIVPLQKCRDENAFNTFSKSFDGVCGPFCQYEIDLESGKQSRWVACDRCLLWFHHRCVFFRPRRLGKSWYCGCSTPDDEISSCQINLTPDGLEAFCKDRLQIEILLFKLLDQVMERSDCWPPDVERSRGNIVSFKLDILTTE</sequence>
<dbReference type="Proteomes" id="UP001152795">
    <property type="component" value="Unassembled WGS sequence"/>
</dbReference>
<feature type="region of interest" description="Disordered" evidence="1">
    <location>
        <begin position="226"/>
        <end position="322"/>
    </location>
</feature>
<name>A0A7D9IF95_PARCT</name>
<proteinExistence type="predicted"/>
<dbReference type="Gene3D" id="3.30.40.10">
    <property type="entry name" value="Zinc/RING finger domain, C3HC4 (zinc finger)"/>
    <property type="match status" value="1"/>
</dbReference>
<dbReference type="OrthoDB" id="436852at2759"/>
<dbReference type="InterPro" id="IPR011011">
    <property type="entry name" value="Znf_FYVE_PHD"/>
</dbReference>
<feature type="compositionally biased region" description="Gly residues" evidence="1">
    <location>
        <begin position="264"/>
        <end position="277"/>
    </location>
</feature>
<evidence type="ECO:0000313" key="2">
    <source>
        <dbReference type="EMBL" id="CAB4004538.1"/>
    </source>
</evidence>
<feature type="region of interest" description="Disordered" evidence="1">
    <location>
        <begin position="1"/>
        <end position="40"/>
    </location>
</feature>
<organism evidence="2 3">
    <name type="scientific">Paramuricea clavata</name>
    <name type="common">Red gorgonian</name>
    <name type="synonym">Violescent sea-whip</name>
    <dbReference type="NCBI Taxonomy" id="317549"/>
    <lineage>
        <taxon>Eukaryota</taxon>
        <taxon>Metazoa</taxon>
        <taxon>Cnidaria</taxon>
        <taxon>Anthozoa</taxon>
        <taxon>Octocorallia</taxon>
        <taxon>Malacalcyonacea</taxon>
        <taxon>Plexauridae</taxon>
        <taxon>Paramuricea</taxon>
    </lineage>
</organism>
<gene>
    <name evidence="2" type="ORF">PACLA_8A072320</name>
</gene>
<accession>A0A7D9IF95</accession>
<evidence type="ECO:0000256" key="1">
    <source>
        <dbReference type="SAM" id="MobiDB-lite"/>
    </source>
</evidence>
<protein>
    <submittedName>
        <fullName evidence="2">Uncharacterized protein</fullName>
    </submittedName>
</protein>